<evidence type="ECO:0000313" key="2">
    <source>
        <dbReference type="Proteomes" id="UP000184130"/>
    </source>
</evidence>
<gene>
    <name evidence="1" type="ORF">SAMN05216463_12357</name>
</gene>
<dbReference type="Proteomes" id="UP000184130">
    <property type="component" value="Unassembled WGS sequence"/>
</dbReference>
<dbReference type="EMBL" id="FRBD01000023">
    <property type="protein sequence ID" value="SHL12093.1"/>
    <property type="molecule type" value="Genomic_DNA"/>
</dbReference>
<organism evidence="1 2">
    <name type="scientific">Xylanibacter ruminicola</name>
    <name type="common">Prevotella ruminicola</name>
    <dbReference type="NCBI Taxonomy" id="839"/>
    <lineage>
        <taxon>Bacteria</taxon>
        <taxon>Pseudomonadati</taxon>
        <taxon>Bacteroidota</taxon>
        <taxon>Bacteroidia</taxon>
        <taxon>Bacteroidales</taxon>
        <taxon>Prevotellaceae</taxon>
        <taxon>Xylanibacter</taxon>
    </lineage>
</organism>
<reference evidence="1 2" key="1">
    <citation type="submission" date="2016-11" db="EMBL/GenBank/DDBJ databases">
        <authorList>
            <person name="Jaros S."/>
            <person name="Januszkiewicz K."/>
            <person name="Wedrychowicz H."/>
        </authorList>
    </citation>
    <scope>NUCLEOTIDE SEQUENCE [LARGE SCALE GENOMIC DNA]</scope>
    <source>
        <strain evidence="1 2">KHT3</strain>
    </source>
</reference>
<protein>
    <submittedName>
        <fullName evidence="1">Uncharacterized protein</fullName>
    </submittedName>
</protein>
<name>A0A1M6Y1T7_XYLRU</name>
<sequence>MTLRDLINSVDSEQYSDNPLYQKLRTTKPEYGYIQRIQVKEQDGQLVITNAHVGSLGDILTYVIEVAPELNISKVQLLDAILQEMSKGGFSEDEESAFWDDFDNLQKAKIIR</sequence>
<dbReference type="AlphaFoldDB" id="A0A1M6Y1T7"/>
<accession>A0A1M6Y1T7</accession>
<proteinExistence type="predicted"/>
<dbReference type="RefSeq" id="WP_073210719.1">
    <property type="nucleotide sequence ID" value="NZ_FRBD01000023.1"/>
</dbReference>
<dbReference type="OrthoDB" id="1071325at2"/>
<evidence type="ECO:0000313" key="1">
    <source>
        <dbReference type="EMBL" id="SHL12093.1"/>
    </source>
</evidence>